<name>A0A3B0ZSN5_9ZZZZ</name>
<dbReference type="EMBL" id="UOFV01000089">
    <property type="protein sequence ID" value="VAW96555.1"/>
    <property type="molecule type" value="Genomic_DNA"/>
</dbReference>
<dbReference type="AlphaFoldDB" id="A0A3B0ZSN5"/>
<evidence type="ECO:0008006" key="2">
    <source>
        <dbReference type="Google" id="ProtNLM"/>
    </source>
</evidence>
<sequence length="85" mass="9411">MIVLAAKNCSKAAAKRADLLVEELQRNDIPYTRAHRVNVSGFDPSLKKRLDSVLKGELPIVLFDGRGKANPTLSEVVAEYNPVYE</sequence>
<organism evidence="1">
    <name type="scientific">hydrothermal vent metagenome</name>
    <dbReference type="NCBI Taxonomy" id="652676"/>
    <lineage>
        <taxon>unclassified sequences</taxon>
        <taxon>metagenomes</taxon>
        <taxon>ecological metagenomes</taxon>
    </lineage>
</organism>
<accession>A0A3B0ZSN5</accession>
<evidence type="ECO:0000313" key="1">
    <source>
        <dbReference type="EMBL" id="VAW96555.1"/>
    </source>
</evidence>
<protein>
    <recommendedName>
        <fullName evidence="2">Glutaredoxin domain-containing protein</fullName>
    </recommendedName>
</protein>
<reference evidence="1" key="1">
    <citation type="submission" date="2018-06" db="EMBL/GenBank/DDBJ databases">
        <authorList>
            <person name="Zhirakovskaya E."/>
        </authorList>
    </citation>
    <scope>NUCLEOTIDE SEQUENCE</scope>
</reference>
<proteinExistence type="predicted"/>
<gene>
    <name evidence="1" type="ORF">MNBD_GAMMA19-665</name>
</gene>